<dbReference type="Pfam" id="PF21088">
    <property type="entry name" value="MS_channel_1st"/>
    <property type="match status" value="1"/>
</dbReference>
<evidence type="ECO:0000313" key="11">
    <source>
        <dbReference type="EMBL" id="AGF47451.1"/>
    </source>
</evidence>
<dbReference type="Gene3D" id="2.30.30.60">
    <property type="match status" value="1"/>
</dbReference>
<keyword evidence="6 7" id="KW-0472">Membrane</keyword>
<evidence type="ECO:0000256" key="1">
    <source>
        <dbReference type="ARBA" id="ARBA00004651"/>
    </source>
</evidence>
<dbReference type="STRING" id="1208918.CDEE_0386"/>
<dbReference type="EMBL" id="CP003804">
    <property type="protein sequence ID" value="AGF47451.1"/>
    <property type="molecule type" value="Genomic_DNA"/>
</dbReference>
<accession>M1LTM2</accession>
<proteinExistence type="inferred from homology"/>
<dbReference type="InterPro" id="IPR049278">
    <property type="entry name" value="MS_channel_C"/>
</dbReference>
<comment type="function">
    <text evidence="7">Mechanosensitive channel that participates in the regulation of osmotic pressure changes within the cell, opening in response to stretch forces in the membrane lipid bilayer, without the need for other proteins. Contributes to normal resistance to hypoosmotic shock. Forms an ion channel of 1.0 nanosiemens conductance with a slight preference for anions.</text>
</comment>
<gene>
    <name evidence="11" type="ORF">CDEE_0386</name>
</gene>
<evidence type="ECO:0000259" key="10">
    <source>
        <dbReference type="Pfam" id="PF21088"/>
    </source>
</evidence>
<dbReference type="HOGENOM" id="CLU_037945_1_1_4"/>
<keyword evidence="3" id="KW-1003">Cell membrane</keyword>
<evidence type="ECO:0000256" key="7">
    <source>
        <dbReference type="RuleBase" id="RU369025"/>
    </source>
</evidence>
<dbReference type="InterPro" id="IPR049142">
    <property type="entry name" value="MS_channel_1st"/>
</dbReference>
<dbReference type="SUPFAM" id="SSF82689">
    <property type="entry name" value="Mechanosensitive channel protein MscS (YggB), C-terminal domain"/>
    <property type="match status" value="1"/>
</dbReference>
<dbReference type="Pfam" id="PF21082">
    <property type="entry name" value="MS_channel_3rd"/>
    <property type="match status" value="1"/>
</dbReference>
<comment type="subcellular location">
    <subcellularLocation>
        <location evidence="7">Cell inner membrane</location>
        <topology evidence="7">Multi-pass membrane protein</topology>
    </subcellularLocation>
    <subcellularLocation>
        <location evidence="1">Cell membrane</location>
        <topology evidence="1">Multi-pass membrane protein</topology>
    </subcellularLocation>
</comment>
<dbReference type="GO" id="GO:0008381">
    <property type="term" value="F:mechanosensitive monoatomic ion channel activity"/>
    <property type="evidence" value="ECO:0007669"/>
    <property type="project" value="InterPro"/>
</dbReference>
<dbReference type="InterPro" id="IPR010920">
    <property type="entry name" value="LSM_dom_sf"/>
</dbReference>
<evidence type="ECO:0000313" key="12">
    <source>
        <dbReference type="Proteomes" id="UP000011686"/>
    </source>
</evidence>
<dbReference type="PANTHER" id="PTHR30221:SF8">
    <property type="entry name" value="SMALL-CONDUCTANCE MECHANOSENSITIVE CHANNEL"/>
    <property type="match status" value="1"/>
</dbReference>
<evidence type="ECO:0000259" key="8">
    <source>
        <dbReference type="Pfam" id="PF00924"/>
    </source>
</evidence>
<dbReference type="SUPFAM" id="SSF50182">
    <property type="entry name" value="Sm-like ribonucleoproteins"/>
    <property type="match status" value="1"/>
</dbReference>
<dbReference type="PANTHER" id="PTHR30221">
    <property type="entry name" value="SMALL-CONDUCTANCE MECHANOSENSITIVE CHANNEL"/>
    <property type="match status" value="1"/>
</dbReference>
<dbReference type="InterPro" id="IPR011066">
    <property type="entry name" value="MscS_channel_C_sf"/>
</dbReference>
<evidence type="ECO:0000256" key="2">
    <source>
        <dbReference type="ARBA" id="ARBA00008017"/>
    </source>
</evidence>
<name>M1LTM2_9PROT</name>
<sequence length="273" mass="31134">MFYYFGKNNFQGFCMLIIKDFMFNLLFSAVILVFGWWFSSVIGRWFQRAVNLSAHIDATVVPMLKSLIVWSIRIFTSIAVLSRFGVQTASIIAVLGAAGLAIGLALQGTLQNIAAGIMLLLLRPIRVGEYISLKTSEEGVIQEVGLFLTKIIQPDGIHLSLPNSMVWNSTITNFSRNTTRRVDIPVFLRYEDDIELAIQLIMDVVLSNKYLLKDPEPLVKVVDFRELAIVVNIRAWSNTTTYWDFRWCLYNEVWKVLRKNGFKSPIVVRELSN</sequence>
<comment type="subunit">
    <text evidence="7">Homoheptamer.</text>
</comment>
<dbReference type="GO" id="GO:0005886">
    <property type="term" value="C:plasma membrane"/>
    <property type="evidence" value="ECO:0007669"/>
    <property type="project" value="UniProtKB-SubCell"/>
</dbReference>
<dbReference type="Gene3D" id="1.10.287.1260">
    <property type="match status" value="1"/>
</dbReference>
<keyword evidence="4 7" id="KW-0812">Transmembrane</keyword>
<feature type="domain" description="Mechanosensitive ion channel MscS" evidence="8">
    <location>
        <begin position="109"/>
        <end position="176"/>
    </location>
</feature>
<feature type="transmembrane region" description="Helical" evidence="7">
    <location>
        <begin position="25"/>
        <end position="46"/>
    </location>
</feature>
<keyword evidence="7" id="KW-0813">Transport</keyword>
<reference evidence="11 12" key="1">
    <citation type="journal article" date="2013" name="Genome Biol. Evol.">
        <title>Genome evolution and phylogenomic analysis of candidatus kinetoplastibacterium, the betaproteobacterial endosymbionts of strigomonas and angomonas.</title>
        <authorList>
            <person name="Alves J.M."/>
            <person name="Serrano M.G."/>
            <person name="Maia da Silva F."/>
            <person name="Voegtly L.J."/>
            <person name="Matveyev A.V."/>
            <person name="Teixeira M.M."/>
            <person name="Camargo E.P."/>
            <person name="Buck G.A."/>
        </authorList>
    </citation>
    <scope>NUCLEOTIDE SEQUENCE [LARGE SCALE GENOMIC DNA]</scope>
    <source>
        <strain evidence="11 12">TCC036E</strain>
    </source>
</reference>
<comment type="caution">
    <text evidence="7">Lacks conserved residue(s) required for the propagation of feature annotation.</text>
</comment>
<evidence type="ECO:0000256" key="6">
    <source>
        <dbReference type="ARBA" id="ARBA00023136"/>
    </source>
</evidence>
<dbReference type="InterPro" id="IPR023408">
    <property type="entry name" value="MscS_beta-dom_sf"/>
</dbReference>
<dbReference type="InterPro" id="IPR045275">
    <property type="entry name" value="MscS_archaea/bacteria_type"/>
</dbReference>
<evidence type="ECO:0000256" key="3">
    <source>
        <dbReference type="ARBA" id="ARBA00022475"/>
    </source>
</evidence>
<dbReference type="InterPro" id="IPR011014">
    <property type="entry name" value="MscS_channel_TM-2"/>
</dbReference>
<dbReference type="InterPro" id="IPR006685">
    <property type="entry name" value="MscS_channel_2nd"/>
</dbReference>
<dbReference type="AlphaFoldDB" id="M1LTM2"/>
<keyword evidence="12" id="KW-1185">Reference proteome</keyword>
<feature type="domain" description="Mechanosensitive ion channel transmembrane helices 2/3" evidence="10">
    <location>
        <begin position="75"/>
        <end position="107"/>
    </location>
</feature>
<feature type="transmembrane region" description="Helical" evidence="7">
    <location>
        <begin position="67"/>
        <end position="86"/>
    </location>
</feature>
<dbReference type="SUPFAM" id="SSF82861">
    <property type="entry name" value="Mechanosensitive channel protein MscS (YggB), transmembrane region"/>
    <property type="match status" value="1"/>
</dbReference>
<comment type="similarity">
    <text evidence="2 7">Belongs to the MscS (TC 1.A.23) family.</text>
</comment>
<keyword evidence="7" id="KW-0406">Ion transport</keyword>
<evidence type="ECO:0000259" key="9">
    <source>
        <dbReference type="Pfam" id="PF21082"/>
    </source>
</evidence>
<dbReference type="PATRIC" id="fig|1208918.3.peg.146"/>
<dbReference type="Proteomes" id="UP000011686">
    <property type="component" value="Chromosome"/>
</dbReference>
<feature type="transmembrane region" description="Helical" evidence="7">
    <location>
        <begin position="92"/>
        <end position="122"/>
    </location>
</feature>
<dbReference type="Gene3D" id="3.30.70.100">
    <property type="match status" value="1"/>
</dbReference>
<keyword evidence="5 7" id="KW-1133">Transmembrane helix</keyword>
<protein>
    <recommendedName>
        <fullName evidence="7">Small-conductance mechanosensitive channel</fullName>
    </recommendedName>
</protein>
<feature type="domain" description="Mechanosensitive ion channel MscS C-terminal" evidence="9">
    <location>
        <begin position="184"/>
        <end position="261"/>
    </location>
</feature>
<dbReference type="eggNOG" id="COG0668">
    <property type="taxonomic scope" value="Bacteria"/>
</dbReference>
<evidence type="ECO:0000256" key="4">
    <source>
        <dbReference type="ARBA" id="ARBA00022692"/>
    </source>
</evidence>
<organism evidence="11 12">
    <name type="scientific">Candidatus Kinetoplastidibacterium crithidiae TCC036E</name>
    <dbReference type="NCBI Taxonomy" id="1208918"/>
    <lineage>
        <taxon>Bacteria</taxon>
        <taxon>Pseudomonadati</taxon>
        <taxon>Pseudomonadota</taxon>
        <taxon>Betaproteobacteria</taxon>
        <taxon>Candidatus Kinetoplastidibacterium</taxon>
    </lineage>
</organism>
<evidence type="ECO:0000256" key="5">
    <source>
        <dbReference type="ARBA" id="ARBA00022989"/>
    </source>
</evidence>
<dbReference type="KEGG" id="kct:CDEE_0386"/>
<keyword evidence="7" id="KW-0997">Cell inner membrane</keyword>
<dbReference type="Pfam" id="PF00924">
    <property type="entry name" value="MS_channel_2nd"/>
    <property type="match status" value="1"/>
</dbReference>
<keyword evidence="7" id="KW-0407">Ion channel</keyword>